<feature type="compositionally biased region" description="Polar residues" evidence="1">
    <location>
        <begin position="27"/>
        <end position="36"/>
    </location>
</feature>
<proteinExistence type="predicted"/>
<dbReference type="Proteomes" id="UP000001055">
    <property type="component" value="Unassembled WGS sequence"/>
</dbReference>
<dbReference type="InParanoid" id="Q0UAB3"/>
<accession>Q0UAB3</accession>
<feature type="region of interest" description="Disordered" evidence="1">
    <location>
        <begin position="21"/>
        <end position="50"/>
    </location>
</feature>
<sequence length="91" mass="10138">MSKRDRRIQALIRAHGTSIRRRVKTPPASTTVQECASQWPADPSDGIDRRDALGYGRTRLTKDDDRQTAVLHRGPVSLLNTSDPAYLAVIL</sequence>
<organism evidence="2 3">
    <name type="scientific">Phaeosphaeria nodorum (strain SN15 / ATCC MYA-4574 / FGSC 10173)</name>
    <name type="common">Glume blotch fungus</name>
    <name type="synonym">Parastagonospora nodorum</name>
    <dbReference type="NCBI Taxonomy" id="321614"/>
    <lineage>
        <taxon>Eukaryota</taxon>
        <taxon>Fungi</taxon>
        <taxon>Dikarya</taxon>
        <taxon>Ascomycota</taxon>
        <taxon>Pezizomycotina</taxon>
        <taxon>Dothideomycetes</taxon>
        <taxon>Pleosporomycetidae</taxon>
        <taxon>Pleosporales</taxon>
        <taxon>Pleosporineae</taxon>
        <taxon>Phaeosphaeriaceae</taxon>
        <taxon>Parastagonospora</taxon>
    </lineage>
</organism>
<dbReference type="EMBL" id="CH445343">
    <property type="protein sequence ID" value="EAT81009.1"/>
    <property type="molecule type" value="Genomic_DNA"/>
</dbReference>
<name>Q0UAB3_PHANO</name>
<dbReference type="HOGENOM" id="CLU_2427775_0_0_1"/>
<dbReference type="RefSeq" id="XP_001801546.1">
    <property type="nucleotide sequence ID" value="XM_001801494.1"/>
</dbReference>
<dbReference type="KEGG" id="pno:SNOG_11301"/>
<protein>
    <submittedName>
        <fullName evidence="2">Uncharacterized protein</fullName>
    </submittedName>
</protein>
<evidence type="ECO:0000313" key="3">
    <source>
        <dbReference type="Proteomes" id="UP000001055"/>
    </source>
</evidence>
<reference evidence="3" key="1">
    <citation type="journal article" date="2007" name="Plant Cell">
        <title>Dothideomycete-plant interactions illuminated by genome sequencing and EST analysis of the wheat pathogen Stagonospora nodorum.</title>
        <authorList>
            <person name="Hane J.K."/>
            <person name="Lowe R.G."/>
            <person name="Solomon P.S."/>
            <person name="Tan K.C."/>
            <person name="Schoch C.L."/>
            <person name="Spatafora J.W."/>
            <person name="Crous P.W."/>
            <person name="Kodira C."/>
            <person name="Birren B.W."/>
            <person name="Galagan J.E."/>
            <person name="Torriani S.F."/>
            <person name="McDonald B.A."/>
            <person name="Oliver R.P."/>
        </authorList>
    </citation>
    <scope>NUCLEOTIDE SEQUENCE [LARGE SCALE GENOMIC DNA]</scope>
    <source>
        <strain evidence="3">SN15 / ATCC MYA-4574 / FGSC 10173</strain>
    </source>
</reference>
<dbReference type="AlphaFoldDB" id="Q0UAB3"/>
<gene>
    <name evidence="2" type="ORF">SNOG_11301</name>
</gene>
<evidence type="ECO:0000256" key="1">
    <source>
        <dbReference type="SAM" id="MobiDB-lite"/>
    </source>
</evidence>
<dbReference type="GeneID" id="5978454"/>
<evidence type="ECO:0000313" key="2">
    <source>
        <dbReference type="EMBL" id="EAT81009.1"/>
    </source>
</evidence>